<dbReference type="Pfam" id="PF20154">
    <property type="entry name" value="LNT_N"/>
    <property type="match status" value="1"/>
</dbReference>
<dbReference type="NCBIfam" id="TIGR00546">
    <property type="entry name" value="lnt"/>
    <property type="match status" value="1"/>
</dbReference>
<keyword evidence="4 9" id="KW-0808">Transferase</keyword>
<feature type="transmembrane region" description="Helical" evidence="9">
    <location>
        <begin position="138"/>
        <end position="157"/>
    </location>
</feature>
<dbReference type="InterPro" id="IPR004563">
    <property type="entry name" value="Apolipo_AcylTrfase"/>
</dbReference>
<reference evidence="11" key="1">
    <citation type="submission" date="2020-08" db="EMBL/GenBank/DDBJ databases">
        <title>Novel species isolated from subtropical streams in China.</title>
        <authorList>
            <person name="Lu H."/>
        </authorList>
    </citation>
    <scope>NUCLEOTIDE SEQUENCE</scope>
    <source>
        <strain evidence="11">CY7W</strain>
    </source>
</reference>
<dbReference type="SUPFAM" id="SSF56317">
    <property type="entry name" value="Carbon-nitrogen hydrolase"/>
    <property type="match status" value="1"/>
</dbReference>
<dbReference type="InterPro" id="IPR045378">
    <property type="entry name" value="LNT_N"/>
</dbReference>
<keyword evidence="5 9" id="KW-0812">Transmembrane</keyword>
<feature type="transmembrane region" description="Helical" evidence="9">
    <location>
        <begin position="99"/>
        <end position="126"/>
    </location>
</feature>
<dbReference type="InterPro" id="IPR036526">
    <property type="entry name" value="C-N_Hydrolase_sf"/>
</dbReference>
<evidence type="ECO:0000259" key="10">
    <source>
        <dbReference type="PROSITE" id="PS50263"/>
    </source>
</evidence>
<dbReference type="InterPro" id="IPR003010">
    <property type="entry name" value="C-N_Hydrolase"/>
</dbReference>
<protein>
    <recommendedName>
        <fullName evidence="9">Apolipoprotein N-acyltransferase</fullName>
        <shortName evidence="9">ALP N-acyltransferase</shortName>
        <ecNumber evidence="9">2.3.1.269</ecNumber>
    </recommendedName>
</protein>
<accession>A0A923I1R1</accession>
<comment type="similarity">
    <text evidence="2 9">Belongs to the CN hydrolase family. Apolipoprotein N-acyltransferase subfamily.</text>
</comment>
<dbReference type="Pfam" id="PF00795">
    <property type="entry name" value="CN_hydrolase"/>
    <property type="match status" value="1"/>
</dbReference>
<dbReference type="Proteomes" id="UP000612361">
    <property type="component" value="Unassembled WGS sequence"/>
</dbReference>
<evidence type="ECO:0000256" key="1">
    <source>
        <dbReference type="ARBA" id="ARBA00004651"/>
    </source>
</evidence>
<proteinExistence type="inferred from homology"/>
<evidence type="ECO:0000256" key="3">
    <source>
        <dbReference type="ARBA" id="ARBA00022475"/>
    </source>
</evidence>
<dbReference type="GO" id="GO:0016410">
    <property type="term" value="F:N-acyltransferase activity"/>
    <property type="evidence" value="ECO:0007669"/>
    <property type="project" value="UniProtKB-UniRule"/>
</dbReference>
<comment type="function">
    <text evidence="9">Catalyzes the phospholipid dependent N-acylation of the N-terminal cysteine of apolipoprotein, the last step in lipoprotein maturation.</text>
</comment>
<evidence type="ECO:0000256" key="7">
    <source>
        <dbReference type="ARBA" id="ARBA00023136"/>
    </source>
</evidence>
<feature type="transmembrane region" description="Helical" evidence="9">
    <location>
        <begin position="72"/>
        <end position="93"/>
    </location>
</feature>
<evidence type="ECO:0000256" key="9">
    <source>
        <dbReference type="HAMAP-Rule" id="MF_01148"/>
    </source>
</evidence>
<evidence type="ECO:0000256" key="2">
    <source>
        <dbReference type="ARBA" id="ARBA00010065"/>
    </source>
</evidence>
<dbReference type="EC" id="2.3.1.269" evidence="9"/>
<dbReference type="GO" id="GO:0042158">
    <property type="term" value="P:lipoprotein biosynthetic process"/>
    <property type="evidence" value="ECO:0007669"/>
    <property type="project" value="UniProtKB-UniRule"/>
</dbReference>
<feature type="transmembrane region" description="Helical" evidence="9">
    <location>
        <begin position="177"/>
        <end position="198"/>
    </location>
</feature>
<dbReference type="PANTHER" id="PTHR38686:SF1">
    <property type="entry name" value="APOLIPOPROTEIN N-ACYLTRANSFERASE"/>
    <property type="match status" value="1"/>
</dbReference>
<dbReference type="Gene3D" id="3.60.110.10">
    <property type="entry name" value="Carbon-nitrogen hydrolase"/>
    <property type="match status" value="1"/>
</dbReference>
<comment type="pathway">
    <text evidence="9">Protein modification; lipoprotein biosynthesis (N-acyl transfer).</text>
</comment>
<evidence type="ECO:0000256" key="6">
    <source>
        <dbReference type="ARBA" id="ARBA00022989"/>
    </source>
</evidence>
<dbReference type="CDD" id="cd07571">
    <property type="entry name" value="ALP_N-acyl_transferase"/>
    <property type="match status" value="1"/>
</dbReference>
<dbReference type="EMBL" id="JACOGG010000011">
    <property type="protein sequence ID" value="MBC3936076.1"/>
    <property type="molecule type" value="Genomic_DNA"/>
</dbReference>
<sequence>MIKAVALAATWLTSCRGWKLNVLLLIAGGLNVFAFEPYGVWQLQTLGMALLFAVLLAPAPEQQSYRRIMLQSGLYSFGWLTTTISWLVIAMSRYGGMPWLLAIAALLVLTLFLSLYGAAFAALSLYLQRRFALSRLSLLLSIFPAAWMLTEWCKGWMFTGFPWAIAGYAHTNSPLAAYAPVAGVYGLSLLAAMLAALLTTTLLPAVSRRTRWGALAGIVVLLFSGTALRELHWTQPLGNTLQVRLLQGNVDQDLKFQQERLNDSLRLYFDMITAAPADLIATPETALPTLSSMLPEDYLPRINAFAQQSGSTVLLGLAVQDAADVYSNSLLGFSPHYAARAYRYDKHHLLPFGEFIPFGFHWFVKLMHIPIGDFSGAGLYQMPMAVKDQFVMPDICYESLFGEEIAAQIKARHAAQQAVPSILLNVSNLAWYGDSIAMPQHLQFAQMRVLETGRPLISATNTGATVIIDVSAKVRQQLPYQQQAVLQGAVQGMQGVTPYILFGNSLALGLAVLLILLTIVSRRRLR</sequence>
<keyword evidence="7 9" id="KW-0472">Membrane</keyword>
<keyword evidence="3 9" id="KW-1003">Cell membrane</keyword>
<comment type="catalytic activity">
    <reaction evidence="9">
        <text>N-terminal S-1,2-diacyl-sn-glyceryl-L-cysteinyl-[lipoprotein] + a glycerophospholipid = N-acyl-S-1,2-diacyl-sn-glyceryl-L-cysteinyl-[lipoprotein] + a 2-acyl-sn-glycero-3-phospholipid + H(+)</text>
        <dbReference type="Rhea" id="RHEA:48228"/>
        <dbReference type="Rhea" id="RHEA-COMP:14681"/>
        <dbReference type="Rhea" id="RHEA-COMP:14684"/>
        <dbReference type="ChEBI" id="CHEBI:15378"/>
        <dbReference type="ChEBI" id="CHEBI:136912"/>
        <dbReference type="ChEBI" id="CHEBI:140656"/>
        <dbReference type="ChEBI" id="CHEBI:140657"/>
        <dbReference type="ChEBI" id="CHEBI:140660"/>
        <dbReference type="EC" id="2.3.1.269"/>
    </reaction>
</comment>
<evidence type="ECO:0000256" key="5">
    <source>
        <dbReference type="ARBA" id="ARBA00022692"/>
    </source>
</evidence>
<dbReference type="HAMAP" id="MF_01148">
    <property type="entry name" value="Lnt"/>
    <property type="match status" value="1"/>
</dbReference>
<comment type="subcellular location">
    <subcellularLocation>
        <location evidence="1 9">Cell membrane</location>
        <topology evidence="1 9">Multi-pass membrane protein</topology>
    </subcellularLocation>
</comment>
<dbReference type="PROSITE" id="PS50263">
    <property type="entry name" value="CN_HYDROLASE"/>
    <property type="match status" value="1"/>
</dbReference>
<gene>
    <name evidence="9 11" type="primary">lnt</name>
    <name evidence="11" type="ORF">H8K47_11940</name>
</gene>
<comment type="caution">
    <text evidence="11">The sequence shown here is derived from an EMBL/GenBank/DDBJ whole genome shotgun (WGS) entry which is preliminary data.</text>
</comment>
<dbReference type="GO" id="GO:0005886">
    <property type="term" value="C:plasma membrane"/>
    <property type="evidence" value="ECO:0007669"/>
    <property type="project" value="UniProtKB-SubCell"/>
</dbReference>
<evidence type="ECO:0000256" key="8">
    <source>
        <dbReference type="ARBA" id="ARBA00023315"/>
    </source>
</evidence>
<organism evidence="11 12">
    <name type="scientific">Undibacterium rugosum</name>
    <dbReference type="NCBI Taxonomy" id="2762291"/>
    <lineage>
        <taxon>Bacteria</taxon>
        <taxon>Pseudomonadati</taxon>
        <taxon>Pseudomonadota</taxon>
        <taxon>Betaproteobacteria</taxon>
        <taxon>Burkholderiales</taxon>
        <taxon>Oxalobacteraceae</taxon>
        <taxon>Undibacterium</taxon>
    </lineage>
</organism>
<feature type="transmembrane region" description="Helical" evidence="9">
    <location>
        <begin position="499"/>
        <end position="520"/>
    </location>
</feature>
<feature type="transmembrane region" description="Helical" evidence="9">
    <location>
        <begin position="210"/>
        <end position="228"/>
    </location>
</feature>
<name>A0A923I1R1_9BURK</name>
<dbReference type="AlphaFoldDB" id="A0A923I1R1"/>
<evidence type="ECO:0000313" key="11">
    <source>
        <dbReference type="EMBL" id="MBC3936076.1"/>
    </source>
</evidence>
<dbReference type="PANTHER" id="PTHR38686">
    <property type="entry name" value="APOLIPOPROTEIN N-ACYLTRANSFERASE"/>
    <property type="match status" value="1"/>
</dbReference>
<feature type="domain" description="CN hydrolase" evidence="10">
    <location>
        <begin position="246"/>
        <end position="492"/>
    </location>
</feature>
<feature type="transmembrane region" description="Helical" evidence="9">
    <location>
        <begin position="41"/>
        <end position="60"/>
    </location>
</feature>
<evidence type="ECO:0000256" key="4">
    <source>
        <dbReference type="ARBA" id="ARBA00022679"/>
    </source>
</evidence>
<dbReference type="RefSeq" id="WP_186881634.1">
    <property type="nucleotide sequence ID" value="NZ_JACOGG010000011.1"/>
</dbReference>
<dbReference type="PROSITE" id="PS51257">
    <property type="entry name" value="PROKAR_LIPOPROTEIN"/>
    <property type="match status" value="1"/>
</dbReference>
<evidence type="ECO:0000313" key="12">
    <source>
        <dbReference type="Proteomes" id="UP000612361"/>
    </source>
</evidence>
<keyword evidence="8 9" id="KW-0012">Acyltransferase</keyword>
<keyword evidence="6 9" id="KW-1133">Transmembrane helix</keyword>
<keyword evidence="12" id="KW-1185">Reference proteome</keyword>